<dbReference type="EMBL" id="RFFG01000025">
    <property type="protein sequence ID" value="RMI43503.1"/>
    <property type="molecule type" value="Genomic_DNA"/>
</dbReference>
<comment type="similarity">
    <text evidence="1 5">Belongs to the peptidase S8 family.</text>
</comment>
<dbReference type="InterPro" id="IPR015500">
    <property type="entry name" value="Peptidase_S8_subtilisin-rel"/>
</dbReference>
<feature type="region of interest" description="Disordered" evidence="6">
    <location>
        <begin position="458"/>
        <end position="671"/>
    </location>
</feature>
<evidence type="ECO:0000256" key="3">
    <source>
        <dbReference type="ARBA" id="ARBA00022801"/>
    </source>
</evidence>
<feature type="compositionally biased region" description="Low complexity" evidence="6">
    <location>
        <begin position="555"/>
        <end position="567"/>
    </location>
</feature>
<name>A0A3M2M3W7_9ACTN</name>
<keyword evidence="2 5" id="KW-0645">Protease</keyword>
<dbReference type="AlphaFoldDB" id="A0A3M2M3W7"/>
<gene>
    <name evidence="9" type="ORF">EBO15_16295</name>
</gene>
<dbReference type="PANTHER" id="PTHR43806:SF11">
    <property type="entry name" value="CEREVISIN-RELATED"/>
    <property type="match status" value="1"/>
</dbReference>
<dbReference type="InterPro" id="IPR000209">
    <property type="entry name" value="Peptidase_S8/S53_dom"/>
</dbReference>
<feature type="active site" description="Charge relay system" evidence="5">
    <location>
        <position position="341"/>
    </location>
</feature>
<evidence type="ECO:0000256" key="7">
    <source>
        <dbReference type="SAM" id="Phobius"/>
    </source>
</evidence>
<keyword evidence="4 5" id="KW-0720">Serine protease</keyword>
<dbReference type="Gene3D" id="3.40.50.200">
    <property type="entry name" value="Peptidase S8/S53 domain"/>
    <property type="match status" value="1"/>
</dbReference>
<feature type="transmembrane region" description="Helical" evidence="7">
    <location>
        <begin position="430"/>
        <end position="450"/>
    </location>
</feature>
<dbReference type="SUPFAM" id="SSF52743">
    <property type="entry name" value="Subtilisin-like"/>
    <property type="match status" value="1"/>
</dbReference>
<keyword evidence="7" id="KW-0812">Transmembrane</keyword>
<keyword evidence="7" id="KW-0472">Membrane</keyword>
<evidence type="ECO:0000256" key="6">
    <source>
        <dbReference type="SAM" id="MobiDB-lite"/>
    </source>
</evidence>
<evidence type="ECO:0000259" key="8">
    <source>
        <dbReference type="Pfam" id="PF00082"/>
    </source>
</evidence>
<dbReference type="PRINTS" id="PR00723">
    <property type="entry name" value="SUBTILISIN"/>
</dbReference>
<reference evidence="9 10" key="1">
    <citation type="submission" date="2018-10" db="EMBL/GenBank/DDBJ databases">
        <title>Isolation from soil.</title>
        <authorList>
            <person name="Hu J."/>
        </authorList>
    </citation>
    <scope>NUCLEOTIDE SEQUENCE [LARGE SCALE GENOMIC DNA]</scope>
    <source>
        <strain evidence="9 10">NEAU-Ht49</strain>
    </source>
</reference>
<evidence type="ECO:0000313" key="10">
    <source>
        <dbReference type="Proteomes" id="UP000282674"/>
    </source>
</evidence>
<comment type="caution">
    <text evidence="9">The sequence shown here is derived from an EMBL/GenBank/DDBJ whole genome shotgun (WGS) entry which is preliminary data.</text>
</comment>
<dbReference type="InterPro" id="IPR023827">
    <property type="entry name" value="Peptidase_S8_Asp-AS"/>
</dbReference>
<dbReference type="InterPro" id="IPR036852">
    <property type="entry name" value="Peptidase_S8/S53_dom_sf"/>
</dbReference>
<feature type="region of interest" description="Disordered" evidence="6">
    <location>
        <begin position="399"/>
        <end position="422"/>
    </location>
</feature>
<keyword evidence="3 5" id="KW-0378">Hydrolase</keyword>
<evidence type="ECO:0000256" key="4">
    <source>
        <dbReference type="ARBA" id="ARBA00022825"/>
    </source>
</evidence>
<keyword evidence="7" id="KW-1133">Transmembrane helix</keyword>
<sequence>MPPDGRRLRRLRRRDTAVPFVRPLARVLVVRTAPARTGPVRLATVLTALTLASAVAVPIATAPDSGTRPRAAKSSAATSRTSRLAASAPLPFPQAPDGTIDMIRSREWHLAALHVPKAWKRSRGAGVTVAVLDTGVDKHHPDLTGRVVTGPDLTGGTRRPGSRYWGLHGTSMASIIAGHGHGPGDAQGVMGVAPASRVMSLRVTWENDDPMRKDDAQVSHARDAIAQGIRYAVDHGATVINMSLGGGKQYYDGDSSEEDAIKYAQSKGVVLIASAGNDGAGANRKNFPAAYPGVIAVGALDRDMHEWKDSNRHSYVAVCAPGVDIVSADADSGYVVGTGTSPSSAIVAGVVALLRSRYPSLSPDQVRQALVEGSSARDAASSGSCPGVLDAARAMTAAARISKEPPKPAAPAVRTADAPVTGGAGDSDRLYVAILGGGGALLLVGLFLGWRQRRRPDEDVEPDFEQVPAPEPMPARHAAPFEPAPAQHVPVSEPPPVMLFQPAPPRPEPELAPAPPPEFAEPLAAPTLFGEPSGRTSPEGRPGPGNGSAFDALDDPLLGDPLRGGPRSVQGAGPLGEQEPRPAEDEPGLSDEEWELFRRGVLADAGTPASPLMPPLEDLETGAVPDAPPPGLADGPGNGPLPTSPDDALGRRPGRRRPLVADDDDYRPPWW</sequence>
<dbReference type="OrthoDB" id="3530033at2"/>
<feature type="active site" description="Charge relay system" evidence="5">
    <location>
        <position position="168"/>
    </location>
</feature>
<dbReference type="PROSITE" id="PS00136">
    <property type="entry name" value="SUBTILASE_ASP"/>
    <property type="match status" value="1"/>
</dbReference>
<organism evidence="9 10">
    <name type="scientific">Actinomadura harenae</name>
    <dbReference type="NCBI Taxonomy" id="2483351"/>
    <lineage>
        <taxon>Bacteria</taxon>
        <taxon>Bacillati</taxon>
        <taxon>Actinomycetota</taxon>
        <taxon>Actinomycetes</taxon>
        <taxon>Streptosporangiales</taxon>
        <taxon>Thermomonosporaceae</taxon>
        <taxon>Actinomadura</taxon>
    </lineage>
</organism>
<dbReference type="Proteomes" id="UP000282674">
    <property type="component" value="Unassembled WGS sequence"/>
</dbReference>
<feature type="compositionally biased region" description="Pro residues" evidence="6">
    <location>
        <begin position="492"/>
        <end position="519"/>
    </location>
</feature>
<evidence type="ECO:0000256" key="5">
    <source>
        <dbReference type="PROSITE-ProRule" id="PRU01240"/>
    </source>
</evidence>
<dbReference type="PROSITE" id="PS51892">
    <property type="entry name" value="SUBTILASE"/>
    <property type="match status" value="1"/>
</dbReference>
<evidence type="ECO:0000313" key="9">
    <source>
        <dbReference type="EMBL" id="RMI43503.1"/>
    </source>
</evidence>
<evidence type="ECO:0000256" key="1">
    <source>
        <dbReference type="ARBA" id="ARBA00011073"/>
    </source>
</evidence>
<dbReference type="Pfam" id="PF00082">
    <property type="entry name" value="Peptidase_S8"/>
    <property type="match status" value="1"/>
</dbReference>
<dbReference type="GO" id="GO:0004252">
    <property type="term" value="F:serine-type endopeptidase activity"/>
    <property type="evidence" value="ECO:0007669"/>
    <property type="project" value="UniProtKB-UniRule"/>
</dbReference>
<dbReference type="InterPro" id="IPR050131">
    <property type="entry name" value="Peptidase_S8_subtilisin-like"/>
</dbReference>
<feature type="domain" description="Peptidase S8/S53" evidence="8">
    <location>
        <begin position="124"/>
        <end position="374"/>
    </location>
</feature>
<feature type="region of interest" description="Disordered" evidence="6">
    <location>
        <begin position="61"/>
        <end position="91"/>
    </location>
</feature>
<feature type="compositionally biased region" description="Acidic residues" evidence="6">
    <location>
        <begin position="585"/>
        <end position="594"/>
    </location>
</feature>
<feature type="compositionally biased region" description="Low complexity" evidence="6">
    <location>
        <begin position="68"/>
        <end position="89"/>
    </location>
</feature>
<dbReference type="RefSeq" id="WP_122195240.1">
    <property type="nucleotide sequence ID" value="NZ_JBHSKC010000014.1"/>
</dbReference>
<proteinExistence type="inferred from homology"/>
<dbReference type="PANTHER" id="PTHR43806">
    <property type="entry name" value="PEPTIDASE S8"/>
    <property type="match status" value="1"/>
</dbReference>
<keyword evidence="10" id="KW-1185">Reference proteome</keyword>
<evidence type="ECO:0000256" key="2">
    <source>
        <dbReference type="ARBA" id="ARBA00022670"/>
    </source>
</evidence>
<protein>
    <recommendedName>
        <fullName evidence="8">Peptidase S8/S53 domain-containing protein</fullName>
    </recommendedName>
</protein>
<dbReference type="GO" id="GO:0006508">
    <property type="term" value="P:proteolysis"/>
    <property type="evidence" value="ECO:0007669"/>
    <property type="project" value="UniProtKB-KW"/>
</dbReference>
<feature type="active site" description="Charge relay system" evidence="5">
    <location>
        <position position="133"/>
    </location>
</feature>
<accession>A0A3M2M3W7</accession>